<dbReference type="PANTHER" id="PTHR34975:SF2">
    <property type="entry name" value="SPORE GERMINATION PROTEIN A2"/>
    <property type="match status" value="1"/>
</dbReference>
<evidence type="ECO:0000256" key="1">
    <source>
        <dbReference type="ARBA" id="ARBA00004141"/>
    </source>
</evidence>
<keyword evidence="4" id="KW-0309">Germination</keyword>
<keyword evidence="3" id="KW-0813">Transport</keyword>
<keyword evidence="5 8" id="KW-0812">Transmembrane</keyword>
<feature type="transmembrane region" description="Helical" evidence="8">
    <location>
        <begin position="105"/>
        <end position="123"/>
    </location>
</feature>
<keyword evidence="7 8" id="KW-0472">Membrane</keyword>
<feature type="transmembrane region" description="Helical" evidence="8">
    <location>
        <begin position="207"/>
        <end position="231"/>
    </location>
</feature>
<dbReference type="KEGG" id="arf:AR1Y2_3488"/>
<reference evidence="9 10" key="1">
    <citation type="submission" date="2019-05" db="EMBL/GenBank/DDBJ databases">
        <title>Complete genome sequencing of Anaerostipes rhamnosivorans.</title>
        <authorList>
            <person name="Bui T.P.N."/>
            <person name="de Vos W.M."/>
        </authorList>
    </citation>
    <scope>NUCLEOTIDE SEQUENCE [LARGE SCALE GENOMIC DNA]</scope>
    <source>
        <strain evidence="9 10">1y2</strain>
    </source>
</reference>
<accession>A0A4P8IG69</accession>
<evidence type="ECO:0000313" key="10">
    <source>
        <dbReference type="Proteomes" id="UP000298653"/>
    </source>
</evidence>
<evidence type="ECO:0000256" key="2">
    <source>
        <dbReference type="ARBA" id="ARBA00007998"/>
    </source>
</evidence>
<evidence type="ECO:0000256" key="6">
    <source>
        <dbReference type="ARBA" id="ARBA00022989"/>
    </source>
</evidence>
<organism evidence="9 10">
    <name type="scientific">Anaerostipes rhamnosivorans</name>
    <dbReference type="NCBI Taxonomy" id="1229621"/>
    <lineage>
        <taxon>Bacteria</taxon>
        <taxon>Bacillati</taxon>
        <taxon>Bacillota</taxon>
        <taxon>Clostridia</taxon>
        <taxon>Lachnospirales</taxon>
        <taxon>Lachnospiraceae</taxon>
        <taxon>Anaerostipes</taxon>
    </lineage>
</organism>
<feature type="transmembrane region" description="Helical" evidence="8">
    <location>
        <begin position="251"/>
        <end position="275"/>
    </location>
</feature>
<dbReference type="Proteomes" id="UP000298653">
    <property type="component" value="Chromosome"/>
</dbReference>
<feature type="transmembrane region" description="Helical" evidence="8">
    <location>
        <begin position="135"/>
        <end position="154"/>
    </location>
</feature>
<proteinExistence type="inferred from homology"/>
<feature type="transmembrane region" description="Helical" evidence="8">
    <location>
        <begin position="295"/>
        <end position="312"/>
    </location>
</feature>
<dbReference type="EMBL" id="CP040058">
    <property type="protein sequence ID" value="QCP36942.1"/>
    <property type="molecule type" value="Genomic_DNA"/>
</dbReference>
<keyword evidence="10" id="KW-1185">Reference proteome</keyword>
<dbReference type="GO" id="GO:0016020">
    <property type="term" value="C:membrane"/>
    <property type="evidence" value="ECO:0007669"/>
    <property type="project" value="UniProtKB-SubCell"/>
</dbReference>
<sequence length="352" mass="40140">MWTANLEISKKQGSRIFLLETFCGVGMFLPQAAVLTSGQIGLYTVILGALAAACYPWIVQKTEGSLTMEQVLEKHRVISFIYYVRFFVNAAFFYGYMLILARTFLLPYMNIYWIGLPVIFLAFRMNGEGLDDRGRVMEGLFWFILIPFIFILLLSMTEFSVQPFLIRQFEPKNLVVGGLYVLALFHPMELVWFYQGHMKEKGMKKQTLLGMILLSAGVFAATAGSLGLAMIKRDSFPVISMAQNVAMPGGIMARLDIFLIAFWIVGVFCVLSGYLFYGNWSFEKAFPGRKKWGRWISYGGLFLISGILIPAIRYWENFISMFLFGNLLLGIFIPLILFWIERRGGAHEEDHP</sequence>
<evidence type="ECO:0000256" key="3">
    <source>
        <dbReference type="ARBA" id="ARBA00022448"/>
    </source>
</evidence>
<dbReference type="AlphaFoldDB" id="A0A4P8IG69"/>
<feature type="transmembrane region" description="Helical" evidence="8">
    <location>
        <begin position="40"/>
        <end position="59"/>
    </location>
</feature>
<feature type="transmembrane region" description="Helical" evidence="8">
    <location>
        <begin position="16"/>
        <end position="34"/>
    </location>
</feature>
<comment type="subcellular location">
    <subcellularLocation>
        <location evidence="1">Membrane</location>
        <topology evidence="1">Multi-pass membrane protein</topology>
    </subcellularLocation>
</comment>
<protein>
    <submittedName>
        <fullName evidence="9">Spore germination protein KB</fullName>
    </submittedName>
</protein>
<evidence type="ECO:0000256" key="7">
    <source>
        <dbReference type="ARBA" id="ARBA00023136"/>
    </source>
</evidence>
<gene>
    <name evidence="9" type="ORF">AR1Y2_3488</name>
</gene>
<keyword evidence="6 8" id="KW-1133">Transmembrane helix</keyword>
<feature type="transmembrane region" description="Helical" evidence="8">
    <location>
        <begin position="174"/>
        <end position="195"/>
    </location>
</feature>
<evidence type="ECO:0000256" key="8">
    <source>
        <dbReference type="SAM" id="Phobius"/>
    </source>
</evidence>
<evidence type="ECO:0000313" key="9">
    <source>
        <dbReference type="EMBL" id="QCP36942.1"/>
    </source>
</evidence>
<feature type="transmembrane region" description="Helical" evidence="8">
    <location>
        <begin position="318"/>
        <end position="340"/>
    </location>
</feature>
<feature type="transmembrane region" description="Helical" evidence="8">
    <location>
        <begin position="80"/>
        <end position="99"/>
    </location>
</feature>
<dbReference type="InterPro" id="IPR004761">
    <property type="entry name" value="Spore_GerAB"/>
</dbReference>
<name>A0A4P8IG69_9FIRM</name>
<evidence type="ECO:0000256" key="5">
    <source>
        <dbReference type="ARBA" id="ARBA00022692"/>
    </source>
</evidence>
<dbReference type="Pfam" id="PF03845">
    <property type="entry name" value="Spore_permease"/>
    <property type="match status" value="1"/>
</dbReference>
<comment type="similarity">
    <text evidence="2">Belongs to the amino acid-polyamine-organocation (APC) superfamily. Spore germination protein (SGP) (TC 2.A.3.9) family.</text>
</comment>
<dbReference type="RefSeq" id="WP_137330094.1">
    <property type="nucleotide sequence ID" value="NZ_CP040058.1"/>
</dbReference>
<dbReference type="PANTHER" id="PTHR34975">
    <property type="entry name" value="SPORE GERMINATION PROTEIN A2"/>
    <property type="match status" value="1"/>
</dbReference>
<dbReference type="OrthoDB" id="2048339at2"/>
<dbReference type="GO" id="GO:0009847">
    <property type="term" value="P:spore germination"/>
    <property type="evidence" value="ECO:0007669"/>
    <property type="project" value="InterPro"/>
</dbReference>
<evidence type="ECO:0000256" key="4">
    <source>
        <dbReference type="ARBA" id="ARBA00022544"/>
    </source>
</evidence>